<evidence type="ECO:0000313" key="1">
    <source>
        <dbReference type="EMBL" id="GAA1904842.1"/>
    </source>
</evidence>
<accession>A0ABN2NWU5</accession>
<comment type="caution">
    <text evidence="1">The sequence shown here is derived from an EMBL/GenBank/DDBJ whole genome shotgun (WGS) entry which is preliminary data.</text>
</comment>
<name>A0ABN2NWU5_9ACTN</name>
<keyword evidence="2" id="KW-1185">Reference proteome</keyword>
<sequence>MQGEVLARVPSRVKVHPVTDPVPHVLPSLCRIALENAFLEAAWIRHHRAGGPEHALQAAVTGADKLMKVAALALFGDARRTGDVYRELRTRCGQHAVDTLKRCQDGAHAEGARITDPHRFVDLVDTMAQKIRKPEEAVR</sequence>
<organism evidence="1 2">
    <name type="scientific">Streptomyces sodiiphilus</name>
    <dbReference type="NCBI Taxonomy" id="226217"/>
    <lineage>
        <taxon>Bacteria</taxon>
        <taxon>Bacillati</taxon>
        <taxon>Actinomycetota</taxon>
        <taxon>Actinomycetes</taxon>
        <taxon>Kitasatosporales</taxon>
        <taxon>Streptomycetaceae</taxon>
        <taxon>Streptomyces</taxon>
    </lineage>
</organism>
<proteinExistence type="predicted"/>
<protein>
    <submittedName>
        <fullName evidence="1">Uncharacterized protein</fullName>
    </submittedName>
</protein>
<evidence type="ECO:0000313" key="2">
    <source>
        <dbReference type="Proteomes" id="UP001501303"/>
    </source>
</evidence>
<reference evidence="1 2" key="1">
    <citation type="journal article" date="2019" name="Int. J. Syst. Evol. Microbiol.">
        <title>The Global Catalogue of Microorganisms (GCM) 10K type strain sequencing project: providing services to taxonomists for standard genome sequencing and annotation.</title>
        <authorList>
            <consortium name="The Broad Institute Genomics Platform"/>
            <consortium name="The Broad Institute Genome Sequencing Center for Infectious Disease"/>
            <person name="Wu L."/>
            <person name="Ma J."/>
        </authorList>
    </citation>
    <scope>NUCLEOTIDE SEQUENCE [LARGE SCALE GENOMIC DNA]</scope>
    <source>
        <strain evidence="1 2">JCM 13581</strain>
    </source>
</reference>
<gene>
    <name evidence="1" type="ORF">GCM10009716_13520</name>
</gene>
<dbReference type="EMBL" id="BAAAMJ010000010">
    <property type="protein sequence ID" value="GAA1904842.1"/>
    <property type="molecule type" value="Genomic_DNA"/>
</dbReference>
<dbReference type="Proteomes" id="UP001501303">
    <property type="component" value="Unassembled WGS sequence"/>
</dbReference>